<keyword evidence="7 8" id="KW-0472">Membrane</keyword>
<reference evidence="10" key="1">
    <citation type="submission" date="2019-02" db="EMBL/GenBank/DDBJ databases">
        <title>Draft genome sequence of Enterococcus sp. Gos25-1.</title>
        <authorList>
            <person name="Tanaka N."/>
            <person name="Shiwa Y."/>
            <person name="Fujita N."/>
        </authorList>
    </citation>
    <scope>NUCLEOTIDE SEQUENCE [LARGE SCALE GENOMIC DNA]</scope>
    <source>
        <strain evidence="10">Gos25-1</strain>
    </source>
</reference>
<feature type="transmembrane region" description="Helical" evidence="8">
    <location>
        <begin position="304"/>
        <end position="322"/>
    </location>
</feature>
<dbReference type="FunFam" id="1.10.3470.10:FF:000001">
    <property type="entry name" value="Vitamin B12 ABC transporter permease BtuC"/>
    <property type="match status" value="1"/>
</dbReference>
<feature type="transmembrane region" description="Helical" evidence="8">
    <location>
        <begin position="54"/>
        <end position="74"/>
    </location>
</feature>
<evidence type="ECO:0000256" key="8">
    <source>
        <dbReference type="SAM" id="Phobius"/>
    </source>
</evidence>
<evidence type="ECO:0000256" key="2">
    <source>
        <dbReference type="ARBA" id="ARBA00007935"/>
    </source>
</evidence>
<keyword evidence="3" id="KW-0813">Transport</keyword>
<dbReference type="Proteomes" id="UP000290567">
    <property type="component" value="Unassembled WGS sequence"/>
</dbReference>
<dbReference type="GO" id="GO:0005886">
    <property type="term" value="C:plasma membrane"/>
    <property type="evidence" value="ECO:0007669"/>
    <property type="project" value="UniProtKB-SubCell"/>
</dbReference>
<keyword evidence="10" id="KW-1185">Reference proteome</keyword>
<dbReference type="EMBL" id="BJCC01000001">
    <property type="protein sequence ID" value="GCF92303.1"/>
    <property type="molecule type" value="Genomic_DNA"/>
</dbReference>
<evidence type="ECO:0000256" key="3">
    <source>
        <dbReference type="ARBA" id="ARBA00022448"/>
    </source>
</evidence>
<gene>
    <name evidence="9" type="primary">fhuG</name>
    <name evidence="9" type="ORF">NRIC_01940</name>
</gene>
<evidence type="ECO:0000313" key="9">
    <source>
        <dbReference type="EMBL" id="GCF92303.1"/>
    </source>
</evidence>
<sequence>MRKFSFFTLLFLLGAGIALSLMVGTLPISFDELISVFQGNASRTHQLIVVDFRIPRMLVALFAGFGLAISGYLFQTIMHNELADPGILGINAGAGLTVLYYLGFFAVSRAAWVLPLIACIGSLLAASLVYFCGHQKGRLAPNRLLLSGIAVNAGISALTLIGTVRASKDSYQFVASWLSGTIWGTTWQHLAILIPWLLFLIPWILIKGKELEVIFLGDEVATSLGIKMKRAQLFFLSAAVCLAAVSVSVAGSISFIGLIAPHIAQIFQRKKNNRNLLMSGMIGGLLLLYSDILGRVILPDGEMAAGIIVSIIGAPYFVYQLLKKE</sequence>
<dbReference type="GO" id="GO:0033214">
    <property type="term" value="P:siderophore-iron import into cell"/>
    <property type="evidence" value="ECO:0007669"/>
    <property type="project" value="TreeGrafter"/>
</dbReference>
<dbReference type="InterPro" id="IPR037294">
    <property type="entry name" value="ABC_BtuC-like"/>
</dbReference>
<feature type="transmembrane region" description="Helical" evidence="8">
    <location>
        <begin position="86"/>
        <end position="106"/>
    </location>
</feature>
<evidence type="ECO:0000256" key="4">
    <source>
        <dbReference type="ARBA" id="ARBA00022475"/>
    </source>
</evidence>
<dbReference type="AlphaFoldDB" id="A0A4P5PFP3"/>
<comment type="caution">
    <text evidence="9">The sequence shown here is derived from an EMBL/GenBank/DDBJ whole genome shotgun (WGS) entry which is preliminary data.</text>
</comment>
<dbReference type="SUPFAM" id="SSF81345">
    <property type="entry name" value="ABC transporter involved in vitamin B12 uptake, BtuC"/>
    <property type="match status" value="1"/>
</dbReference>
<dbReference type="RefSeq" id="WP_146620817.1">
    <property type="nucleotide sequence ID" value="NZ_BJCC01000001.1"/>
</dbReference>
<feature type="transmembrane region" description="Helical" evidence="8">
    <location>
        <begin position="276"/>
        <end position="297"/>
    </location>
</feature>
<dbReference type="PANTHER" id="PTHR30472:SF64">
    <property type="entry name" value="IRON(3+)-HYDROXAMATE IMPORT SYSTEM PERMEASE PROTEIN FHUG"/>
    <property type="match status" value="1"/>
</dbReference>
<keyword evidence="5 8" id="KW-0812">Transmembrane</keyword>
<feature type="transmembrane region" description="Helical" evidence="8">
    <location>
        <begin position="233"/>
        <end position="264"/>
    </location>
</feature>
<proteinExistence type="inferred from homology"/>
<dbReference type="GO" id="GO:0022857">
    <property type="term" value="F:transmembrane transporter activity"/>
    <property type="evidence" value="ECO:0007669"/>
    <property type="project" value="InterPro"/>
</dbReference>
<dbReference type="PANTHER" id="PTHR30472">
    <property type="entry name" value="FERRIC ENTEROBACTIN TRANSPORT SYSTEM PERMEASE PROTEIN"/>
    <property type="match status" value="1"/>
</dbReference>
<evidence type="ECO:0000256" key="5">
    <source>
        <dbReference type="ARBA" id="ARBA00022692"/>
    </source>
</evidence>
<comment type="similarity">
    <text evidence="2">Belongs to the binding-protein-dependent transport system permease family. FecCD subfamily.</text>
</comment>
<dbReference type="OrthoDB" id="9811721at2"/>
<evidence type="ECO:0000313" key="10">
    <source>
        <dbReference type="Proteomes" id="UP000290567"/>
    </source>
</evidence>
<feature type="transmembrane region" description="Helical" evidence="8">
    <location>
        <begin position="112"/>
        <end position="132"/>
    </location>
</feature>
<organism evidence="9 10">
    <name type="scientific">Enterococcus florum</name>
    <dbReference type="NCBI Taxonomy" id="2480627"/>
    <lineage>
        <taxon>Bacteria</taxon>
        <taxon>Bacillati</taxon>
        <taxon>Bacillota</taxon>
        <taxon>Bacilli</taxon>
        <taxon>Lactobacillales</taxon>
        <taxon>Enterococcaceae</taxon>
        <taxon>Enterococcus</taxon>
    </lineage>
</organism>
<dbReference type="CDD" id="cd06550">
    <property type="entry name" value="TM_ABC_iron-siderophores_like"/>
    <property type="match status" value="1"/>
</dbReference>
<name>A0A4P5PFP3_9ENTE</name>
<protein>
    <submittedName>
        <fullName evidence="9">ABC transporter permease</fullName>
    </submittedName>
</protein>
<evidence type="ECO:0000256" key="7">
    <source>
        <dbReference type="ARBA" id="ARBA00023136"/>
    </source>
</evidence>
<dbReference type="Gene3D" id="1.10.3470.10">
    <property type="entry name" value="ABC transporter involved in vitamin B12 uptake, BtuC"/>
    <property type="match status" value="1"/>
</dbReference>
<feature type="transmembrane region" description="Helical" evidence="8">
    <location>
        <begin position="144"/>
        <end position="166"/>
    </location>
</feature>
<dbReference type="InterPro" id="IPR000522">
    <property type="entry name" value="ABC_transptr_permease_BtuC"/>
</dbReference>
<feature type="transmembrane region" description="Helical" evidence="8">
    <location>
        <begin position="186"/>
        <end position="206"/>
    </location>
</feature>
<keyword evidence="6 8" id="KW-1133">Transmembrane helix</keyword>
<keyword evidence="4" id="KW-1003">Cell membrane</keyword>
<accession>A0A4P5PFP3</accession>
<comment type="subcellular location">
    <subcellularLocation>
        <location evidence="1">Cell membrane</location>
        <topology evidence="1">Multi-pass membrane protein</topology>
    </subcellularLocation>
</comment>
<evidence type="ECO:0000256" key="6">
    <source>
        <dbReference type="ARBA" id="ARBA00022989"/>
    </source>
</evidence>
<dbReference type="Pfam" id="PF01032">
    <property type="entry name" value="FecCD"/>
    <property type="match status" value="1"/>
</dbReference>
<evidence type="ECO:0000256" key="1">
    <source>
        <dbReference type="ARBA" id="ARBA00004651"/>
    </source>
</evidence>